<proteinExistence type="predicted"/>
<evidence type="ECO:0000313" key="2">
    <source>
        <dbReference type="EMBL" id="BAM02381.1"/>
    </source>
</evidence>
<dbReference type="HOGENOM" id="CLU_3083056_0_0_0"/>
<feature type="compositionally biased region" description="Basic residues" evidence="1">
    <location>
        <begin position="1"/>
        <end position="12"/>
    </location>
</feature>
<sequence length="52" mass="5695">MRRPGRRTRRVSRGAGRREEAAGLHGPGRLGRLIAGEAGVAALPLLEPWRPR</sequence>
<protein>
    <submittedName>
        <fullName evidence="2">Uncharacterized protein</fullName>
    </submittedName>
</protein>
<dbReference type="AlphaFoldDB" id="I0IAU3"/>
<evidence type="ECO:0000256" key="1">
    <source>
        <dbReference type="SAM" id="MobiDB-lite"/>
    </source>
</evidence>
<evidence type="ECO:0000313" key="3">
    <source>
        <dbReference type="Proteomes" id="UP000007881"/>
    </source>
</evidence>
<dbReference type="KEGG" id="phm:PSMK_02220"/>
<accession>I0IAU3</accession>
<dbReference type="Proteomes" id="UP000007881">
    <property type="component" value="Chromosome"/>
</dbReference>
<dbReference type="EMBL" id="AP012338">
    <property type="protein sequence ID" value="BAM02381.1"/>
    <property type="molecule type" value="Genomic_DNA"/>
</dbReference>
<gene>
    <name evidence="2" type="ordered locus">PSMK_02220</name>
</gene>
<dbReference type="STRING" id="1142394.PSMK_02220"/>
<organism evidence="2 3">
    <name type="scientific">Phycisphaera mikurensis (strain NBRC 102666 / KCTC 22515 / FYK2301M01)</name>
    <dbReference type="NCBI Taxonomy" id="1142394"/>
    <lineage>
        <taxon>Bacteria</taxon>
        <taxon>Pseudomonadati</taxon>
        <taxon>Planctomycetota</taxon>
        <taxon>Phycisphaerae</taxon>
        <taxon>Phycisphaerales</taxon>
        <taxon>Phycisphaeraceae</taxon>
        <taxon>Phycisphaera</taxon>
    </lineage>
</organism>
<reference evidence="2 3" key="1">
    <citation type="submission" date="2012-02" db="EMBL/GenBank/DDBJ databases">
        <title>Complete genome sequence of Phycisphaera mikurensis NBRC 102666.</title>
        <authorList>
            <person name="Ankai A."/>
            <person name="Hosoyama A."/>
            <person name="Terui Y."/>
            <person name="Sekine M."/>
            <person name="Fukai R."/>
            <person name="Kato Y."/>
            <person name="Nakamura S."/>
            <person name="Yamada-Narita S."/>
            <person name="Kawakoshi A."/>
            <person name="Fukunaga Y."/>
            <person name="Yamazaki S."/>
            <person name="Fujita N."/>
        </authorList>
    </citation>
    <scope>NUCLEOTIDE SEQUENCE [LARGE SCALE GENOMIC DNA]</scope>
    <source>
        <strain evidence="3">NBRC 102666 / KCTC 22515 / FYK2301M01</strain>
    </source>
</reference>
<feature type="region of interest" description="Disordered" evidence="1">
    <location>
        <begin position="1"/>
        <end position="30"/>
    </location>
</feature>
<keyword evidence="3" id="KW-1185">Reference proteome</keyword>
<name>I0IAU3_PHYMF</name>